<dbReference type="EMBL" id="AUZZ01002627">
    <property type="protein sequence ID" value="EQD59524.1"/>
    <property type="molecule type" value="Genomic_DNA"/>
</dbReference>
<dbReference type="SUPFAM" id="SSF50939">
    <property type="entry name" value="Sialidases"/>
    <property type="match status" value="1"/>
</dbReference>
<comment type="caution">
    <text evidence="1">The sequence shown here is derived from an EMBL/GenBank/DDBJ whole genome shotgun (WGS) entry which is preliminary data.</text>
</comment>
<organism evidence="1">
    <name type="scientific">mine drainage metagenome</name>
    <dbReference type="NCBI Taxonomy" id="410659"/>
    <lineage>
        <taxon>unclassified sequences</taxon>
        <taxon>metagenomes</taxon>
        <taxon>ecological metagenomes</taxon>
    </lineage>
</organism>
<proteinExistence type="predicted"/>
<name>T1C2K8_9ZZZZ</name>
<sequence length="119" mass="12824">MSNVRPDTRRIRDRRLAMVIAALFSVPFTTHAAPLQKFLSGKLTWRCIGPDIGGRVVAVAGVPGNPDLFYMGAVDGGVWKSTDYGIRWHDITHGKWKSASDSVGAIAVAPSNADVLYVG</sequence>
<dbReference type="AlphaFoldDB" id="T1C2K8"/>
<evidence type="ECO:0000313" key="1">
    <source>
        <dbReference type="EMBL" id="EQD59524.1"/>
    </source>
</evidence>
<dbReference type="InterPro" id="IPR015943">
    <property type="entry name" value="WD40/YVTN_repeat-like_dom_sf"/>
</dbReference>
<feature type="non-terminal residue" evidence="1">
    <location>
        <position position="119"/>
    </location>
</feature>
<protein>
    <submittedName>
        <fullName evidence="1">BNR/Asp box repeat protein</fullName>
    </submittedName>
</protein>
<accession>T1C2K8</accession>
<dbReference type="InterPro" id="IPR036278">
    <property type="entry name" value="Sialidase_sf"/>
</dbReference>
<reference evidence="1" key="2">
    <citation type="journal article" date="2014" name="ISME J.">
        <title>Microbial stratification in low pH oxic and suboxic macroscopic growths along an acid mine drainage.</title>
        <authorList>
            <person name="Mendez-Garcia C."/>
            <person name="Mesa V."/>
            <person name="Sprenger R.R."/>
            <person name="Richter M."/>
            <person name="Diez M.S."/>
            <person name="Solano J."/>
            <person name="Bargiela R."/>
            <person name="Golyshina O.V."/>
            <person name="Manteca A."/>
            <person name="Ramos J.L."/>
            <person name="Gallego J.R."/>
            <person name="Llorente I."/>
            <person name="Martins Dos Santos V.A."/>
            <person name="Jensen O.N."/>
            <person name="Pelaez A.I."/>
            <person name="Sanchez J."/>
            <person name="Ferrer M."/>
        </authorList>
    </citation>
    <scope>NUCLEOTIDE SEQUENCE</scope>
</reference>
<gene>
    <name evidence="1" type="ORF">B2A_03942</name>
</gene>
<dbReference type="Gene3D" id="2.130.10.10">
    <property type="entry name" value="YVTN repeat-like/Quinoprotein amine dehydrogenase"/>
    <property type="match status" value="1"/>
</dbReference>
<reference evidence="1" key="1">
    <citation type="submission" date="2013-08" db="EMBL/GenBank/DDBJ databases">
        <authorList>
            <person name="Mendez C."/>
            <person name="Richter M."/>
            <person name="Ferrer M."/>
            <person name="Sanchez J."/>
        </authorList>
    </citation>
    <scope>NUCLEOTIDE SEQUENCE</scope>
</reference>